<reference evidence="1 2" key="1">
    <citation type="submission" date="2016-12" db="EMBL/GenBank/DDBJ databases">
        <authorList>
            <person name="Song W.-J."/>
            <person name="Kurnit D.M."/>
        </authorList>
    </citation>
    <scope>NUCLEOTIDE SEQUENCE [LARGE SCALE GENOMIC DNA]</scope>
    <source>
        <strain evidence="1 2">STM7296</strain>
    </source>
</reference>
<dbReference type="EMBL" id="CYGX02000069">
    <property type="protein sequence ID" value="SIT46754.1"/>
    <property type="molecule type" value="Genomic_DNA"/>
</dbReference>
<accession>A0A1N7SH52</accession>
<dbReference type="AlphaFoldDB" id="A0A1N7SH52"/>
<proteinExistence type="predicted"/>
<sequence>MARLRLSQVICNISILRVADTQQCFNTRDVIGSERLNVDRYLLLENEAMAVDYVVAL</sequence>
<organism evidence="1 2">
    <name type="scientific">Paraburkholderia ribeironis</name>
    <dbReference type="NCBI Taxonomy" id="1247936"/>
    <lineage>
        <taxon>Bacteria</taxon>
        <taxon>Pseudomonadati</taxon>
        <taxon>Pseudomonadota</taxon>
        <taxon>Betaproteobacteria</taxon>
        <taxon>Burkholderiales</taxon>
        <taxon>Burkholderiaceae</taxon>
        <taxon>Paraburkholderia</taxon>
    </lineage>
</organism>
<evidence type="ECO:0000313" key="1">
    <source>
        <dbReference type="EMBL" id="SIT46754.1"/>
    </source>
</evidence>
<name>A0A1N7SH52_9BURK</name>
<gene>
    <name evidence="1" type="ORF">BN2475_690040</name>
</gene>
<keyword evidence="2" id="KW-1185">Reference proteome</keyword>
<evidence type="ECO:0000313" key="2">
    <source>
        <dbReference type="Proteomes" id="UP000187012"/>
    </source>
</evidence>
<dbReference type="Proteomes" id="UP000187012">
    <property type="component" value="Unassembled WGS sequence"/>
</dbReference>
<protein>
    <submittedName>
        <fullName evidence="1">Uncharacterized protein</fullName>
    </submittedName>
</protein>